<dbReference type="Pfam" id="PF01734">
    <property type="entry name" value="Patatin"/>
    <property type="match status" value="1"/>
</dbReference>
<sequence>MARKQAQRKSFKILSLDGGGAKGFYTLGVLAEVEAAVGKPLAEIFDLIYGTSTGSIIGTLLATGMSVEEIHTIYKRVPTVMKQRSRSAKTAALAKIAQEIFKNSGHEALKTGIGIVTTNWQTERPMIFKADVAQAHGREASFIPLFGVKLRDAVQASCSAFPFFELKTVTTAQGHNILLGDGGFCANNPSLYAVADATEAFGIGRKNIALLSIGCGVYPTPIKTITDFSYWSTKLLSVQLLQKVLEVNTQSLEQLGNVLFSDLPMVRINDRFSKPELATDLLEHNLTKLNILRQQGSISYGEREKDVRALLGI</sequence>
<dbReference type="GO" id="GO:0016020">
    <property type="term" value="C:membrane"/>
    <property type="evidence" value="ECO:0007669"/>
    <property type="project" value="TreeGrafter"/>
</dbReference>
<dbReference type="PROSITE" id="PS51635">
    <property type="entry name" value="PNPLA"/>
    <property type="match status" value="1"/>
</dbReference>
<keyword evidence="3 4" id="KW-0443">Lipid metabolism</keyword>
<dbReference type="Proteomes" id="UP000046373">
    <property type="component" value="Unassembled WGS sequence"/>
</dbReference>
<evidence type="ECO:0000259" key="5">
    <source>
        <dbReference type="PROSITE" id="PS51635"/>
    </source>
</evidence>
<reference evidence="6 7" key="1">
    <citation type="submission" date="2014-08" db="EMBL/GenBank/DDBJ databases">
        <authorList>
            <person name="Moulin Lionel"/>
        </authorList>
    </citation>
    <scope>NUCLEOTIDE SEQUENCE [LARGE SCALE GENOMIC DNA]</scope>
</reference>
<dbReference type="GO" id="GO:0016042">
    <property type="term" value="P:lipid catabolic process"/>
    <property type="evidence" value="ECO:0007669"/>
    <property type="project" value="UniProtKB-UniRule"/>
</dbReference>
<dbReference type="InterPro" id="IPR016035">
    <property type="entry name" value="Acyl_Trfase/lysoPLipase"/>
</dbReference>
<dbReference type="PANTHER" id="PTHR24185">
    <property type="entry name" value="CALCIUM-INDEPENDENT PHOSPHOLIPASE A2-GAMMA"/>
    <property type="match status" value="1"/>
</dbReference>
<feature type="active site" description="Nucleophile" evidence="4">
    <location>
        <position position="52"/>
    </location>
</feature>
<feature type="domain" description="PNPLA" evidence="5">
    <location>
        <begin position="14"/>
        <end position="194"/>
    </location>
</feature>
<evidence type="ECO:0000313" key="7">
    <source>
        <dbReference type="Proteomes" id="UP000046373"/>
    </source>
</evidence>
<evidence type="ECO:0000256" key="2">
    <source>
        <dbReference type="ARBA" id="ARBA00022963"/>
    </source>
</evidence>
<evidence type="ECO:0000256" key="1">
    <source>
        <dbReference type="ARBA" id="ARBA00022801"/>
    </source>
</evidence>
<feature type="active site" description="Proton acceptor" evidence="4">
    <location>
        <position position="181"/>
    </location>
</feature>
<feature type="short sequence motif" description="GXSXG" evidence="4">
    <location>
        <begin position="50"/>
        <end position="54"/>
    </location>
</feature>
<dbReference type="CDD" id="cd07199">
    <property type="entry name" value="Pat17_PNPLA8_PNPLA9_like"/>
    <property type="match status" value="1"/>
</dbReference>
<dbReference type="InterPro" id="IPR002641">
    <property type="entry name" value="PNPLA_dom"/>
</dbReference>
<dbReference type="GO" id="GO:0004620">
    <property type="term" value="F:phospholipase activity"/>
    <property type="evidence" value="ECO:0007669"/>
    <property type="project" value="TreeGrafter"/>
</dbReference>
<dbReference type="PANTHER" id="PTHR24185:SF1">
    <property type="entry name" value="CALCIUM-INDEPENDENT PHOSPHOLIPASE A2-GAMMA"/>
    <property type="match status" value="1"/>
</dbReference>
<feature type="short sequence motif" description="DGA/G" evidence="4">
    <location>
        <begin position="181"/>
        <end position="183"/>
    </location>
</feature>
<name>A0A090FBU9_MESPL</name>
<dbReference type="EMBL" id="CCNB01000027">
    <property type="protein sequence ID" value="CDX41412.1"/>
    <property type="molecule type" value="Genomic_DNA"/>
</dbReference>
<evidence type="ECO:0000256" key="4">
    <source>
        <dbReference type="PROSITE-ProRule" id="PRU01161"/>
    </source>
</evidence>
<dbReference type="SUPFAM" id="SSF52151">
    <property type="entry name" value="FabD/lysophospholipase-like"/>
    <property type="match status" value="1"/>
</dbReference>
<keyword evidence="2 4" id="KW-0442">Lipid degradation</keyword>
<gene>
    <name evidence="6" type="ORF">MPLDJ20_330008</name>
</gene>
<accession>A0A090FBU9</accession>
<dbReference type="GO" id="GO:0006631">
    <property type="term" value="P:fatty acid metabolic process"/>
    <property type="evidence" value="ECO:0007669"/>
    <property type="project" value="TreeGrafter"/>
</dbReference>
<dbReference type="GeneID" id="31892104"/>
<dbReference type="Gene3D" id="3.40.1090.10">
    <property type="entry name" value="Cytosolic phospholipase A2 catalytic domain"/>
    <property type="match status" value="1"/>
</dbReference>
<evidence type="ECO:0000313" key="6">
    <source>
        <dbReference type="EMBL" id="CDX41412.1"/>
    </source>
</evidence>
<organism evidence="6 7">
    <name type="scientific">Mesorhizobium plurifarium</name>
    <dbReference type="NCBI Taxonomy" id="69974"/>
    <lineage>
        <taxon>Bacteria</taxon>
        <taxon>Pseudomonadati</taxon>
        <taxon>Pseudomonadota</taxon>
        <taxon>Alphaproteobacteria</taxon>
        <taxon>Hyphomicrobiales</taxon>
        <taxon>Phyllobacteriaceae</taxon>
        <taxon>Mesorhizobium</taxon>
    </lineage>
</organism>
<keyword evidence="1 4" id="KW-0378">Hydrolase</keyword>
<evidence type="ECO:0000256" key="3">
    <source>
        <dbReference type="ARBA" id="ARBA00023098"/>
    </source>
</evidence>
<proteinExistence type="predicted"/>
<feature type="short sequence motif" description="GXGXXG" evidence="4">
    <location>
        <begin position="18"/>
        <end position="23"/>
    </location>
</feature>
<protein>
    <submittedName>
        <fullName evidence="6">Patatin</fullName>
    </submittedName>
</protein>
<dbReference type="AlphaFoldDB" id="A0A090FBU9"/>